<evidence type="ECO:0000256" key="13">
    <source>
        <dbReference type="SAM" id="SignalP"/>
    </source>
</evidence>
<dbReference type="GO" id="GO:0008379">
    <property type="term" value="F:thioredoxin peroxidase activity"/>
    <property type="evidence" value="ECO:0007669"/>
    <property type="project" value="TreeGrafter"/>
</dbReference>
<dbReference type="RefSeq" id="WP_181017760.1">
    <property type="nucleotide sequence ID" value="NZ_VTOX01000002.1"/>
</dbReference>
<keyword evidence="4" id="KW-0049">Antioxidant</keyword>
<evidence type="ECO:0000256" key="1">
    <source>
        <dbReference type="ARBA" id="ARBA00003330"/>
    </source>
</evidence>
<dbReference type="GO" id="GO:0045454">
    <property type="term" value="P:cell redox homeostasis"/>
    <property type="evidence" value="ECO:0007669"/>
    <property type="project" value="TreeGrafter"/>
</dbReference>
<dbReference type="CDD" id="cd03017">
    <property type="entry name" value="PRX_BCP"/>
    <property type="match status" value="1"/>
</dbReference>
<evidence type="ECO:0000256" key="10">
    <source>
        <dbReference type="ARBA" id="ARBA00042639"/>
    </source>
</evidence>
<accession>A0A7X6I624</accession>
<proteinExistence type="inferred from homology"/>
<comment type="function">
    <text evidence="1">Thiol-specific peroxidase that catalyzes the reduction of hydrogen peroxide and organic hydroperoxides to water and alcohols, respectively. Plays a role in cell protection against oxidative stress by detoxifying peroxides and as sensor of hydrogen peroxide-mediated signaling events.</text>
</comment>
<dbReference type="Proteomes" id="UP000521868">
    <property type="component" value="Unassembled WGS sequence"/>
</dbReference>
<comment type="similarity">
    <text evidence="9">Belongs to the peroxiredoxin family. BCP/PrxQ subfamily.</text>
</comment>
<dbReference type="Gene3D" id="3.40.30.10">
    <property type="entry name" value="Glutaredoxin"/>
    <property type="match status" value="1"/>
</dbReference>
<dbReference type="EC" id="1.11.1.24" evidence="2"/>
<evidence type="ECO:0000256" key="7">
    <source>
        <dbReference type="ARBA" id="ARBA00023284"/>
    </source>
</evidence>
<evidence type="ECO:0000256" key="5">
    <source>
        <dbReference type="ARBA" id="ARBA00023002"/>
    </source>
</evidence>
<evidence type="ECO:0000256" key="11">
    <source>
        <dbReference type="ARBA" id="ARBA00049091"/>
    </source>
</evidence>
<dbReference type="AlphaFoldDB" id="A0A7X6I624"/>
<comment type="catalytic activity">
    <reaction evidence="11">
        <text>a hydroperoxide + [thioredoxin]-dithiol = an alcohol + [thioredoxin]-disulfide + H2O</text>
        <dbReference type="Rhea" id="RHEA:62620"/>
        <dbReference type="Rhea" id="RHEA-COMP:10698"/>
        <dbReference type="Rhea" id="RHEA-COMP:10700"/>
        <dbReference type="ChEBI" id="CHEBI:15377"/>
        <dbReference type="ChEBI" id="CHEBI:29950"/>
        <dbReference type="ChEBI" id="CHEBI:30879"/>
        <dbReference type="ChEBI" id="CHEBI:35924"/>
        <dbReference type="ChEBI" id="CHEBI:50058"/>
        <dbReference type="EC" id="1.11.1.24"/>
    </reaction>
</comment>
<dbReference type="Pfam" id="PF00578">
    <property type="entry name" value="AhpC-TSA"/>
    <property type="match status" value="1"/>
</dbReference>
<feature type="domain" description="Thioredoxin" evidence="14">
    <location>
        <begin position="25"/>
        <end position="178"/>
    </location>
</feature>
<keyword evidence="16" id="KW-1185">Reference proteome</keyword>
<dbReference type="PROSITE" id="PS51352">
    <property type="entry name" value="THIOREDOXIN_2"/>
    <property type="match status" value="1"/>
</dbReference>
<evidence type="ECO:0000313" key="15">
    <source>
        <dbReference type="EMBL" id="NKE65679.1"/>
    </source>
</evidence>
<evidence type="ECO:0000256" key="4">
    <source>
        <dbReference type="ARBA" id="ARBA00022862"/>
    </source>
</evidence>
<dbReference type="SUPFAM" id="SSF52833">
    <property type="entry name" value="Thioredoxin-like"/>
    <property type="match status" value="1"/>
</dbReference>
<feature type="region of interest" description="Disordered" evidence="12">
    <location>
        <begin position="177"/>
        <end position="197"/>
    </location>
</feature>
<dbReference type="EMBL" id="VTOX01000002">
    <property type="protein sequence ID" value="NKE65679.1"/>
    <property type="molecule type" value="Genomic_DNA"/>
</dbReference>
<dbReference type="PANTHER" id="PTHR42801">
    <property type="entry name" value="THIOREDOXIN-DEPENDENT PEROXIDE REDUCTASE"/>
    <property type="match status" value="1"/>
</dbReference>
<evidence type="ECO:0000256" key="9">
    <source>
        <dbReference type="ARBA" id="ARBA00038489"/>
    </source>
</evidence>
<evidence type="ECO:0000313" key="16">
    <source>
        <dbReference type="Proteomes" id="UP000521868"/>
    </source>
</evidence>
<keyword evidence="7" id="KW-0676">Redox-active center</keyword>
<keyword evidence="3" id="KW-0575">Peroxidase</keyword>
<protein>
    <recommendedName>
        <fullName evidence="2">thioredoxin-dependent peroxiredoxin</fullName>
        <ecNumber evidence="2">1.11.1.24</ecNumber>
    </recommendedName>
    <alternativeName>
        <fullName evidence="8">Thioredoxin peroxidase</fullName>
    </alternativeName>
    <alternativeName>
        <fullName evidence="10">Thioredoxin-dependent peroxiredoxin Bcp</fullName>
    </alternativeName>
</protein>
<dbReference type="InterPro" id="IPR000866">
    <property type="entry name" value="AhpC/TSA"/>
</dbReference>
<dbReference type="InterPro" id="IPR013766">
    <property type="entry name" value="Thioredoxin_domain"/>
</dbReference>
<sequence length="197" mass="20981">MRLMQFAPMTLLLAGFAAQPAFAVLKVGDQAPDFAAEAALGGSPFTFKLSEALAKGPVVLYFYPKAFTTGCTIEANAFAEATPRFRALGATVIGISNDTIETLKRFSVEACRNQFAVAADARSKVIQAYDAASTFSRSMAARVSYVIDGSGRIVFTHDSMSPEGHVTETLKVIERLQARTGQPSSTTAPRPSRPAPP</sequence>
<keyword evidence="13" id="KW-0732">Signal</keyword>
<organism evidence="15 16">
    <name type="scientific">Ramlibacter lithotrophicus</name>
    <dbReference type="NCBI Taxonomy" id="2606681"/>
    <lineage>
        <taxon>Bacteria</taxon>
        <taxon>Pseudomonadati</taxon>
        <taxon>Pseudomonadota</taxon>
        <taxon>Betaproteobacteria</taxon>
        <taxon>Burkholderiales</taxon>
        <taxon>Comamonadaceae</taxon>
        <taxon>Ramlibacter</taxon>
    </lineage>
</organism>
<gene>
    <name evidence="15" type="ORF">RAMLITH_07575</name>
</gene>
<evidence type="ECO:0000256" key="2">
    <source>
        <dbReference type="ARBA" id="ARBA00013017"/>
    </source>
</evidence>
<feature type="signal peptide" evidence="13">
    <location>
        <begin position="1"/>
        <end position="23"/>
    </location>
</feature>
<comment type="caution">
    <text evidence="15">The sequence shown here is derived from an EMBL/GenBank/DDBJ whole genome shotgun (WGS) entry which is preliminary data.</text>
</comment>
<reference evidence="15 16" key="1">
    <citation type="journal article" date="2020" name="Nature">
        <title>Bacterial chemolithoautotrophy via manganese oxidation.</title>
        <authorList>
            <person name="Yu H."/>
            <person name="Leadbetter J.R."/>
        </authorList>
    </citation>
    <scope>NUCLEOTIDE SEQUENCE [LARGE SCALE GENOMIC DNA]</scope>
    <source>
        <strain evidence="15 16">RBP-1</strain>
    </source>
</reference>
<dbReference type="GO" id="GO:0034599">
    <property type="term" value="P:cellular response to oxidative stress"/>
    <property type="evidence" value="ECO:0007669"/>
    <property type="project" value="TreeGrafter"/>
</dbReference>
<evidence type="ECO:0000256" key="6">
    <source>
        <dbReference type="ARBA" id="ARBA00023157"/>
    </source>
</evidence>
<keyword evidence="6" id="KW-1015">Disulfide bond</keyword>
<feature type="chain" id="PRO_5031156497" description="thioredoxin-dependent peroxiredoxin" evidence="13">
    <location>
        <begin position="24"/>
        <end position="197"/>
    </location>
</feature>
<name>A0A7X6I624_9BURK</name>
<keyword evidence="5" id="KW-0560">Oxidoreductase</keyword>
<dbReference type="InterPro" id="IPR050924">
    <property type="entry name" value="Peroxiredoxin_BCP/PrxQ"/>
</dbReference>
<evidence type="ECO:0000259" key="14">
    <source>
        <dbReference type="PROSITE" id="PS51352"/>
    </source>
</evidence>
<evidence type="ECO:0000256" key="12">
    <source>
        <dbReference type="SAM" id="MobiDB-lite"/>
    </source>
</evidence>
<dbReference type="InterPro" id="IPR036249">
    <property type="entry name" value="Thioredoxin-like_sf"/>
</dbReference>
<evidence type="ECO:0000256" key="8">
    <source>
        <dbReference type="ARBA" id="ARBA00032824"/>
    </source>
</evidence>
<dbReference type="PANTHER" id="PTHR42801:SF4">
    <property type="entry name" value="AHPC_TSA FAMILY PROTEIN"/>
    <property type="match status" value="1"/>
</dbReference>
<dbReference type="GO" id="GO:0005737">
    <property type="term" value="C:cytoplasm"/>
    <property type="evidence" value="ECO:0007669"/>
    <property type="project" value="TreeGrafter"/>
</dbReference>
<evidence type="ECO:0000256" key="3">
    <source>
        <dbReference type="ARBA" id="ARBA00022559"/>
    </source>
</evidence>